<accession>A0A8B6G367</accession>
<evidence type="ECO:0000313" key="3">
    <source>
        <dbReference type="Proteomes" id="UP000596742"/>
    </source>
</evidence>
<protein>
    <submittedName>
        <fullName evidence="2">Uncharacterized protein</fullName>
    </submittedName>
</protein>
<evidence type="ECO:0000256" key="1">
    <source>
        <dbReference type="SAM" id="MobiDB-lite"/>
    </source>
</evidence>
<dbReference type="Proteomes" id="UP000596742">
    <property type="component" value="Unassembled WGS sequence"/>
</dbReference>
<reference evidence="2" key="1">
    <citation type="submission" date="2018-11" db="EMBL/GenBank/DDBJ databases">
        <authorList>
            <person name="Alioto T."/>
            <person name="Alioto T."/>
        </authorList>
    </citation>
    <scope>NUCLEOTIDE SEQUENCE</scope>
</reference>
<feature type="non-terminal residue" evidence="2">
    <location>
        <position position="1"/>
    </location>
</feature>
<comment type="caution">
    <text evidence="2">The sequence shown here is derived from an EMBL/GenBank/DDBJ whole genome shotgun (WGS) entry which is preliminary data.</text>
</comment>
<name>A0A8B6G367_MYTGA</name>
<keyword evidence="3" id="KW-1185">Reference proteome</keyword>
<feature type="region of interest" description="Disordered" evidence="1">
    <location>
        <begin position="24"/>
        <end position="52"/>
    </location>
</feature>
<dbReference type="EMBL" id="UYJE01007791">
    <property type="protein sequence ID" value="VDI57981.1"/>
    <property type="molecule type" value="Genomic_DNA"/>
</dbReference>
<organism evidence="2 3">
    <name type="scientific">Mytilus galloprovincialis</name>
    <name type="common">Mediterranean mussel</name>
    <dbReference type="NCBI Taxonomy" id="29158"/>
    <lineage>
        <taxon>Eukaryota</taxon>
        <taxon>Metazoa</taxon>
        <taxon>Spiralia</taxon>
        <taxon>Lophotrochozoa</taxon>
        <taxon>Mollusca</taxon>
        <taxon>Bivalvia</taxon>
        <taxon>Autobranchia</taxon>
        <taxon>Pteriomorphia</taxon>
        <taxon>Mytilida</taxon>
        <taxon>Mytiloidea</taxon>
        <taxon>Mytilidae</taxon>
        <taxon>Mytilinae</taxon>
        <taxon>Mytilus</taxon>
    </lineage>
</organism>
<evidence type="ECO:0000313" key="2">
    <source>
        <dbReference type="EMBL" id="VDI57981.1"/>
    </source>
</evidence>
<gene>
    <name evidence="2" type="ORF">MGAL_10B033673</name>
</gene>
<proteinExistence type="predicted"/>
<sequence>KMPLFKGKRKRGLKLTLYKKPWRYKLSQPSKRPKPSGSSPVVKYTSQRSPHISKKMISPMKTSTPIRRNLFAQNQEIFDESQDSLEEHHKEDHILDNEDDIEEDLQENIEEDSQEDIGEDLQEDIEEDNEKDQIKYIEEEYKVIQSALAKLKKVVWRSLYSIHAGPKNESDILSGSSSSLSPLKSRVNFACPNENILRGINPLGSDFPSVYSPGLIDSMINIKAEKNEEQTSYILMFDGKKSQERG</sequence>
<dbReference type="AlphaFoldDB" id="A0A8B6G367"/>